<reference evidence="5 6" key="1">
    <citation type="journal article" date="2016" name="Nat. Commun.">
        <title>Thousands of microbial genomes shed light on interconnected biogeochemical processes in an aquifer system.</title>
        <authorList>
            <person name="Anantharaman K."/>
            <person name="Brown C.T."/>
            <person name="Hug L.A."/>
            <person name="Sharon I."/>
            <person name="Castelle C.J."/>
            <person name="Probst A.J."/>
            <person name="Thomas B.C."/>
            <person name="Singh A."/>
            <person name="Wilkins M.J."/>
            <person name="Karaoz U."/>
            <person name="Brodie E.L."/>
            <person name="Williams K.H."/>
            <person name="Hubbard S.S."/>
            <person name="Banfield J.F."/>
        </authorList>
    </citation>
    <scope>NUCLEOTIDE SEQUENCE [LARGE SCALE GENOMIC DNA]</scope>
</reference>
<accession>A0A1G2HVI0</accession>
<dbReference type="Proteomes" id="UP000178380">
    <property type="component" value="Unassembled WGS sequence"/>
</dbReference>
<dbReference type="Gene3D" id="3.90.580.10">
    <property type="entry name" value="Zinc finger, CHC2-type domain"/>
    <property type="match status" value="1"/>
</dbReference>
<keyword evidence="1" id="KW-0479">Metal-binding</keyword>
<protein>
    <recommendedName>
        <fullName evidence="4">Zinc finger CHC2-type domain-containing protein</fullName>
    </recommendedName>
</protein>
<evidence type="ECO:0000313" key="5">
    <source>
        <dbReference type="EMBL" id="OGZ66241.1"/>
    </source>
</evidence>
<dbReference type="InterPro" id="IPR036977">
    <property type="entry name" value="DNA_primase_Znf_CHC2"/>
</dbReference>
<evidence type="ECO:0000313" key="6">
    <source>
        <dbReference type="Proteomes" id="UP000178380"/>
    </source>
</evidence>
<name>A0A1G2HVI0_9BACT</name>
<dbReference type="InterPro" id="IPR002694">
    <property type="entry name" value="Znf_CHC2"/>
</dbReference>
<dbReference type="GO" id="GO:0003899">
    <property type="term" value="F:DNA-directed RNA polymerase activity"/>
    <property type="evidence" value="ECO:0007669"/>
    <property type="project" value="InterPro"/>
</dbReference>
<dbReference type="GO" id="GO:0003677">
    <property type="term" value="F:DNA binding"/>
    <property type="evidence" value="ECO:0007669"/>
    <property type="project" value="InterPro"/>
</dbReference>
<dbReference type="PANTHER" id="PTHR30313">
    <property type="entry name" value="DNA PRIMASE"/>
    <property type="match status" value="1"/>
</dbReference>
<comment type="caution">
    <text evidence="5">The sequence shown here is derived from an EMBL/GenBank/DDBJ whole genome shotgun (WGS) entry which is preliminary data.</text>
</comment>
<evidence type="ECO:0000259" key="4">
    <source>
        <dbReference type="SMART" id="SM00400"/>
    </source>
</evidence>
<evidence type="ECO:0000256" key="2">
    <source>
        <dbReference type="ARBA" id="ARBA00022771"/>
    </source>
</evidence>
<dbReference type="GO" id="GO:0008270">
    <property type="term" value="F:zinc ion binding"/>
    <property type="evidence" value="ECO:0007669"/>
    <property type="project" value="UniProtKB-KW"/>
</dbReference>
<gene>
    <name evidence="5" type="ORF">A3C58_01710</name>
</gene>
<keyword evidence="2" id="KW-0863">Zinc-finger</keyword>
<dbReference type="EMBL" id="MHOR01000033">
    <property type="protein sequence ID" value="OGZ66241.1"/>
    <property type="molecule type" value="Genomic_DNA"/>
</dbReference>
<dbReference type="PANTHER" id="PTHR30313:SF2">
    <property type="entry name" value="DNA PRIMASE"/>
    <property type="match status" value="1"/>
</dbReference>
<dbReference type="STRING" id="1802205.A3C58_01710"/>
<dbReference type="SMART" id="SM00400">
    <property type="entry name" value="ZnF_CHCC"/>
    <property type="match status" value="1"/>
</dbReference>
<proteinExistence type="predicted"/>
<dbReference type="GO" id="GO:0005737">
    <property type="term" value="C:cytoplasm"/>
    <property type="evidence" value="ECO:0007669"/>
    <property type="project" value="TreeGrafter"/>
</dbReference>
<sequence length="212" mass="24787">MNKELMEKSVNENLENEYFKKLEEEHKKLFPPLSEREWLATFPEALGLYILPKIEELKITKRQLEKSIREAFERIKGKVDGWFLELVIMFFPGQDLLDIKSQLRRLQDLVVVPENRSDNRTKGVSEEEKNRALAKPIESVIGRHIKLKKVGDGFSGLCPFHRERTPSFRTYTKTNSYYCFGACGKGGNSINFVMEFLNLNFIEAVRFLNNNY</sequence>
<evidence type="ECO:0000256" key="3">
    <source>
        <dbReference type="ARBA" id="ARBA00022833"/>
    </source>
</evidence>
<dbReference type="AlphaFoldDB" id="A0A1G2HVI0"/>
<dbReference type="GO" id="GO:0006269">
    <property type="term" value="P:DNA replication, synthesis of primer"/>
    <property type="evidence" value="ECO:0007669"/>
    <property type="project" value="TreeGrafter"/>
</dbReference>
<feature type="domain" description="Zinc finger CHC2-type" evidence="4">
    <location>
        <begin position="154"/>
        <end position="209"/>
    </location>
</feature>
<dbReference type="SUPFAM" id="SSF57783">
    <property type="entry name" value="Zinc beta-ribbon"/>
    <property type="match status" value="1"/>
</dbReference>
<keyword evidence="3" id="KW-0862">Zinc</keyword>
<dbReference type="InterPro" id="IPR050219">
    <property type="entry name" value="DnaG_primase"/>
</dbReference>
<evidence type="ECO:0000256" key="1">
    <source>
        <dbReference type="ARBA" id="ARBA00022723"/>
    </source>
</evidence>
<organism evidence="5 6">
    <name type="scientific">Candidatus Staskawiczbacteria bacterium RIFCSPHIGHO2_02_FULL_34_10</name>
    <dbReference type="NCBI Taxonomy" id="1802205"/>
    <lineage>
        <taxon>Bacteria</taxon>
        <taxon>Candidatus Staskawicziibacteriota</taxon>
    </lineage>
</organism>
<dbReference type="Pfam" id="PF01807">
    <property type="entry name" value="Zn_ribbon_DnaG"/>
    <property type="match status" value="1"/>
</dbReference>